<dbReference type="SUPFAM" id="SSF48452">
    <property type="entry name" value="TPR-like"/>
    <property type="match status" value="1"/>
</dbReference>
<sequence>MTVALVLRYSVVITKHLTCNSTKDFEYTCQADYRYGVSLLATRRSHGRSRVLPAVLARLRAEFPSSRAYLLTNWEQCRTLHPHVLALQEQFKASKASRGPGYLINTDQFLNAESALVSLLGDVEPDSLEAADIQGTLVNLYEWAGWSNRALASARAALEIMLKNNVPKDNSLANAYGNVGYALVSAYRAQEAMEYLNIAVSMAKPCAVDDGSRGGGGDYRVEVFLRNRGRAKQQLKRFDDALLDFDQAEHFQAKLHGLESYYDGETKHQWAKIATWQGQLDEAYKLSWESYDFAAEGGRLTHESVMAGAHFEAALGVSKVNERHRGNAGETARVKWRMAEVFEAMGRAKDARGFRECSAGVVELKLAQALKNGSVLLPLLSILLRDSCRRFWKVTIFTQSLEVWSSIP</sequence>
<dbReference type="InterPro" id="IPR011990">
    <property type="entry name" value="TPR-like_helical_dom_sf"/>
</dbReference>
<comment type="caution">
    <text evidence="1">The sequence shown here is derived from an EMBL/GenBank/DDBJ whole genome shotgun (WGS) entry which is preliminary data.</text>
</comment>
<accession>A0AAE0NQK5</accession>
<keyword evidence="2" id="KW-1185">Reference proteome</keyword>
<dbReference type="EMBL" id="JAULSW010000004">
    <property type="protein sequence ID" value="KAK3385841.1"/>
    <property type="molecule type" value="Genomic_DNA"/>
</dbReference>
<protein>
    <submittedName>
        <fullName evidence="1">Uncharacterized protein</fullName>
    </submittedName>
</protein>
<organism evidence="1 2">
    <name type="scientific">Podospora didyma</name>
    <dbReference type="NCBI Taxonomy" id="330526"/>
    <lineage>
        <taxon>Eukaryota</taxon>
        <taxon>Fungi</taxon>
        <taxon>Dikarya</taxon>
        <taxon>Ascomycota</taxon>
        <taxon>Pezizomycotina</taxon>
        <taxon>Sordariomycetes</taxon>
        <taxon>Sordariomycetidae</taxon>
        <taxon>Sordariales</taxon>
        <taxon>Podosporaceae</taxon>
        <taxon>Podospora</taxon>
    </lineage>
</organism>
<reference evidence="1" key="2">
    <citation type="submission" date="2023-06" db="EMBL/GenBank/DDBJ databases">
        <authorList>
            <consortium name="Lawrence Berkeley National Laboratory"/>
            <person name="Haridas S."/>
            <person name="Hensen N."/>
            <person name="Bonometti L."/>
            <person name="Westerberg I."/>
            <person name="Brannstrom I.O."/>
            <person name="Guillou S."/>
            <person name="Cros-Aarteil S."/>
            <person name="Calhoun S."/>
            <person name="Kuo A."/>
            <person name="Mondo S."/>
            <person name="Pangilinan J."/>
            <person name="Riley R."/>
            <person name="LaButti K."/>
            <person name="Andreopoulos B."/>
            <person name="Lipzen A."/>
            <person name="Chen C."/>
            <person name="Yanf M."/>
            <person name="Daum C."/>
            <person name="Ng V."/>
            <person name="Clum A."/>
            <person name="Steindorff A."/>
            <person name="Ohm R."/>
            <person name="Martin F."/>
            <person name="Silar P."/>
            <person name="Natvig D."/>
            <person name="Lalanne C."/>
            <person name="Gautier V."/>
            <person name="Ament-velasquez S.L."/>
            <person name="Kruys A."/>
            <person name="Hutchinson M.I."/>
            <person name="Powell A.J."/>
            <person name="Barry K."/>
            <person name="Miller A.N."/>
            <person name="Grigoriev I.V."/>
            <person name="Debuchy R."/>
            <person name="Gladieux P."/>
            <person name="Thoren M.H."/>
            <person name="Johannesson H."/>
        </authorList>
    </citation>
    <scope>NUCLEOTIDE SEQUENCE</scope>
    <source>
        <strain evidence="1">CBS 232.78</strain>
    </source>
</reference>
<gene>
    <name evidence="1" type="ORF">B0H63DRAFT_449842</name>
</gene>
<dbReference type="Gene3D" id="1.25.40.10">
    <property type="entry name" value="Tetratricopeptide repeat domain"/>
    <property type="match status" value="1"/>
</dbReference>
<evidence type="ECO:0000313" key="1">
    <source>
        <dbReference type="EMBL" id="KAK3385841.1"/>
    </source>
</evidence>
<name>A0AAE0NQK5_9PEZI</name>
<reference evidence="1" key="1">
    <citation type="journal article" date="2023" name="Mol. Phylogenet. Evol.">
        <title>Genome-scale phylogeny and comparative genomics of the fungal order Sordariales.</title>
        <authorList>
            <person name="Hensen N."/>
            <person name="Bonometti L."/>
            <person name="Westerberg I."/>
            <person name="Brannstrom I.O."/>
            <person name="Guillou S."/>
            <person name="Cros-Aarteil S."/>
            <person name="Calhoun S."/>
            <person name="Haridas S."/>
            <person name="Kuo A."/>
            <person name="Mondo S."/>
            <person name="Pangilinan J."/>
            <person name="Riley R."/>
            <person name="LaButti K."/>
            <person name="Andreopoulos B."/>
            <person name="Lipzen A."/>
            <person name="Chen C."/>
            <person name="Yan M."/>
            <person name="Daum C."/>
            <person name="Ng V."/>
            <person name="Clum A."/>
            <person name="Steindorff A."/>
            <person name="Ohm R.A."/>
            <person name="Martin F."/>
            <person name="Silar P."/>
            <person name="Natvig D.O."/>
            <person name="Lalanne C."/>
            <person name="Gautier V."/>
            <person name="Ament-Velasquez S.L."/>
            <person name="Kruys A."/>
            <person name="Hutchinson M.I."/>
            <person name="Powell A.J."/>
            <person name="Barry K."/>
            <person name="Miller A.N."/>
            <person name="Grigoriev I.V."/>
            <person name="Debuchy R."/>
            <person name="Gladieux P."/>
            <person name="Hiltunen Thoren M."/>
            <person name="Johannesson H."/>
        </authorList>
    </citation>
    <scope>NUCLEOTIDE SEQUENCE</scope>
    <source>
        <strain evidence="1">CBS 232.78</strain>
    </source>
</reference>
<proteinExistence type="predicted"/>
<dbReference type="AlphaFoldDB" id="A0AAE0NQK5"/>
<dbReference type="Proteomes" id="UP001285441">
    <property type="component" value="Unassembled WGS sequence"/>
</dbReference>
<evidence type="ECO:0000313" key="2">
    <source>
        <dbReference type="Proteomes" id="UP001285441"/>
    </source>
</evidence>